<name>A0A9X1HNJ8_9BACT</name>
<accession>A0A9X1HNJ8</accession>
<dbReference type="InterPro" id="IPR032710">
    <property type="entry name" value="NTF2-like_dom_sf"/>
</dbReference>
<dbReference type="SUPFAM" id="SSF54427">
    <property type="entry name" value="NTF2-like"/>
    <property type="match status" value="1"/>
</dbReference>
<dbReference type="InterPro" id="IPR027843">
    <property type="entry name" value="DUF4440"/>
</dbReference>
<proteinExistence type="predicted"/>
<dbReference type="EMBL" id="JAIXNE010000001">
    <property type="protein sequence ID" value="MCA6073887.1"/>
    <property type="molecule type" value="Genomic_DNA"/>
</dbReference>
<dbReference type="RefSeq" id="WP_225696997.1">
    <property type="nucleotide sequence ID" value="NZ_JAIXNE010000001.1"/>
</dbReference>
<keyword evidence="3" id="KW-1185">Reference proteome</keyword>
<evidence type="ECO:0000259" key="1">
    <source>
        <dbReference type="Pfam" id="PF14534"/>
    </source>
</evidence>
<evidence type="ECO:0000313" key="2">
    <source>
        <dbReference type="EMBL" id="MCA6073887.1"/>
    </source>
</evidence>
<dbReference type="Pfam" id="PF14534">
    <property type="entry name" value="DUF4440"/>
    <property type="match status" value="1"/>
</dbReference>
<evidence type="ECO:0000313" key="3">
    <source>
        <dbReference type="Proteomes" id="UP001139409"/>
    </source>
</evidence>
<protein>
    <submittedName>
        <fullName evidence="2">Nuclear transport factor 2 family protein</fullName>
    </submittedName>
</protein>
<dbReference type="Gene3D" id="3.10.450.50">
    <property type="match status" value="1"/>
</dbReference>
<gene>
    <name evidence="2" type="ORF">LDX50_03355</name>
</gene>
<dbReference type="AlphaFoldDB" id="A0A9X1HNJ8"/>
<sequence length="153" mass="17480">MKHKGILLIVIWLLLLARPDMHAQLAPVSIADKQAISDVMTAQQNAWNKGNIEVFMEGYWKSDSLLFVGATGPIYGWQTTLTNYLERYPDRTSMGELNFEISEIRILEQDHARLLGKFHLKRTIGDVSGYFTLIFYRFPDGWKIISDQTSAGN</sequence>
<feature type="domain" description="DUF4440" evidence="1">
    <location>
        <begin position="38"/>
        <end position="144"/>
    </location>
</feature>
<dbReference type="Proteomes" id="UP001139409">
    <property type="component" value="Unassembled WGS sequence"/>
</dbReference>
<reference evidence="2" key="1">
    <citation type="submission" date="2021-09" db="EMBL/GenBank/DDBJ databases">
        <title>Fulvivirga sp. isolated from coastal sediment.</title>
        <authorList>
            <person name="Yu H."/>
        </authorList>
    </citation>
    <scope>NUCLEOTIDE SEQUENCE</scope>
    <source>
        <strain evidence="2">1062</strain>
    </source>
</reference>
<organism evidence="2 3">
    <name type="scientific">Fulvivirga sedimenti</name>
    <dbReference type="NCBI Taxonomy" id="2879465"/>
    <lineage>
        <taxon>Bacteria</taxon>
        <taxon>Pseudomonadati</taxon>
        <taxon>Bacteroidota</taxon>
        <taxon>Cytophagia</taxon>
        <taxon>Cytophagales</taxon>
        <taxon>Fulvivirgaceae</taxon>
        <taxon>Fulvivirga</taxon>
    </lineage>
</organism>
<comment type="caution">
    <text evidence="2">The sequence shown here is derived from an EMBL/GenBank/DDBJ whole genome shotgun (WGS) entry which is preliminary data.</text>
</comment>